<protein>
    <submittedName>
        <fullName evidence="6">Helicase with zinc finger domain 2</fullName>
    </submittedName>
</protein>
<dbReference type="InterPro" id="IPR041679">
    <property type="entry name" value="DNA2/NAM7-like_C"/>
</dbReference>
<sequence length="186" mass="21191">MEDYLTVSTEEGNDQSCSNKAEVKKVVEVFKHIVSKEGVNPRSVNIISQYNAQCHAIKTALLESKFINSNVHTVVASQGGEWDYVIFSTVRSLPDYRIEPNPTHGWCKQNLGFITDEPQINVALSRARKGLVIIGNRHLLNCDAVWKSLLELYWRRSCVVDAKDFPPHLKRPRKKEELGRRLGNFV</sequence>
<dbReference type="EMBL" id="NEDP02076721">
    <property type="protein sequence ID" value="OWF35538.1"/>
    <property type="molecule type" value="Genomic_DNA"/>
</dbReference>
<organism evidence="6 7">
    <name type="scientific">Mizuhopecten yessoensis</name>
    <name type="common">Japanese scallop</name>
    <name type="synonym">Patinopecten yessoensis</name>
    <dbReference type="NCBI Taxonomy" id="6573"/>
    <lineage>
        <taxon>Eukaryota</taxon>
        <taxon>Metazoa</taxon>
        <taxon>Spiralia</taxon>
        <taxon>Lophotrochozoa</taxon>
        <taxon>Mollusca</taxon>
        <taxon>Bivalvia</taxon>
        <taxon>Autobranchia</taxon>
        <taxon>Pteriomorphia</taxon>
        <taxon>Pectinida</taxon>
        <taxon>Pectinoidea</taxon>
        <taxon>Pectinidae</taxon>
        <taxon>Mizuhopecten</taxon>
    </lineage>
</organism>
<name>A0A210PGB7_MIZYE</name>
<reference evidence="6 7" key="1">
    <citation type="journal article" date="2017" name="Nat. Ecol. Evol.">
        <title>Scallop genome provides insights into evolution of bilaterian karyotype and development.</title>
        <authorList>
            <person name="Wang S."/>
            <person name="Zhang J."/>
            <person name="Jiao W."/>
            <person name="Li J."/>
            <person name="Xun X."/>
            <person name="Sun Y."/>
            <person name="Guo X."/>
            <person name="Huan P."/>
            <person name="Dong B."/>
            <person name="Zhang L."/>
            <person name="Hu X."/>
            <person name="Sun X."/>
            <person name="Wang J."/>
            <person name="Zhao C."/>
            <person name="Wang Y."/>
            <person name="Wang D."/>
            <person name="Huang X."/>
            <person name="Wang R."/>
            <person name="Lv J."/>
            <person name="Li Y."/>
            <person name="Zhang Z."/>
            <person name="Liu B."/>
            <person name="Lu W."/>
            <person name="Hui Y."/>
            <person name="Liang J."/>
            <person name="Zhou Z."/>
            <person name="Hou R."/>
            <person name="Li X."/>
            <person name="Liu Y."/>
            <person name="Li H."/>
            <person name="Ning X."/>
            <person name="Lin Y."/>
            <person name="Zhao L."/>
            <person name="Xing Q."/>
            <person name="Dou J."/>
            <person name="Li Y."/>
            <person name="Mao J."/>
            <person name="Guo H."/>
            <person name="Dou H."/>
            <person name="Li T."/>
            <person name="Mu C."/>
            <person name="Jiang W."/>
            <person name="Fu Q."/>
            <person name="Fu X."/>
            <person name="Miao Y."/>
            <person name="Liu J."/>
            <person name="Yu Q."/>
            <person name="Li R."/>
            <person name="Liao H."/>
            <person name="Li X."/>
            <person name="Kong Y."/>
            <person name="Jiang Z."/>
            <person name="Chourrout D."/>
            <person name="Li R."/>
            <person name="Bao Z."/>
        </authorList>
    </citation>
    <scope>NUCLEOTIDE SEQUENCE [LARGE SCALE GENOMIC DNA]</scope>
    <source>
        <strain evidence="6 7">PY_sf001</strain>
    </source>
</reference>
<evidence type="ECO:0000313" key="6">
    <source>
        <dbReference type="EMBL" id="OWF35538.1"/>
    </source>
</evidence>
<evidence type="ECO:0000256" key="1">
    <source>
        <dbReference type="ARBA" id="ARBA00022741"/>
    </source>
</evidence>
<evidence type="ECO:0000256" key="2">
    <source>
        <dbReference type="ARBA" id="ARBA00022801"/>
    </source>
</evidence>
<dbReference type="Pfam" id="PF13087">
    <property type="entry name" value="AAA_12"/>
    <property type="match status" value="1"/>
</dbReference>
<gene>
    <name evidence="6" type="ORF">KP79_PYT08415</name>
</gene>
<dbReference type="CDD" id="cd18808">
    <property type="entry name" value="SF1_C_Upf1"/>
    <property type="match status" value="1"/>
</dbReference>
<feature type="domain" description="DNA2/NAM7 helicase-like C-terminal" evidence="5">
    <location>
        <begin position="10"/>
        <end position="137"/>
    </location>
</feature>
<dbReference type="Gene3D" id="3.40.50.300">
    <property type="entry name" value="P-loop containing nucleotide triphosphate hydrolases"/>
    <property type="match status" value="1"/>
</dbReference>
<dbReference type="STRING" id="6573.A0A210PGB7"/>
<evidence type="ECO:0000259" key="5">
    <source>
        <dbReference type="Pfam" id="PF13087"/>
    </source>
</evidence>
<dbReference type="GO" id="GO:0005524">
    <property type="term" value="F:ATP binding"/>
    <property type="evidence" value="ECO:0007669"/>
    <property type="project" value="UniProtKB-KW"/>
</dbReference>
<evidence type="ECO:0000256" key="4">
    <source>
        <dbReference type="ARBA" id="ARBA00022840"/>
    </source>
</evidence>
<proteinExistence type="predicted"/>
<accession>A0A210PGB7</accession>
<dbReference type="InterPro" id="IPR050534">
    <property type="entry name" value="Coronavir_polyprotein_1ab"/>
</dbReference>
<keyword evidence="4" id="KW-0067">ATP-binding</keyword>
<dbReference type="PANTHER" id="PTHR43788:SF16">
    <property type="entry name" value="HELICASE WITH ZINC FINGER 2"/>
    <property type="match status" value="1"/>
</dbReference>
<comment type="caution">
    <text evidence="6">The sequence shown here is derived from an EMBL/GenBank/DDBJ whole genome shotgun (WGS) entry which is preliminary data.</text>
</comment>
<dbReference type="Proteomes" id="UP000242188">
    <property type="component" value="Unassembled WGS sequence"/>
</dbReference>
<keyword evidence="1" id="KW-0547">Nucleotide-binding</keyword>
<keyword evidence="2" id="KW-0378">Hydrolase</keyword>
<dbReference type="AlphaFoldDB" id="A0A210PGB7"/>
<dbReference type="GO" id="GO:0043139">
    <property type="term" value="F:5'-3' DNA helicase activity"/>
    <property type="evidence" value="ECO:0007669"/>
    <property type="project" value="TreeGrafter"/>
</dbReference>
<dbReference type="GO" id="GO:0016787">
    <property type="term" value="F:hydrolase activity"/>
    <property type="evidence" value="ECO:0007669"/>
    <property type="project" value="UniProtKB-KW"/>
</dbReference>
<dbReference type="SUPFAM" id="SSF52540">
    <property type="entry name" value="P-loop containing nucleoside triphosphate hydrolases"/>
    <property type="match status" value="1"/>
</dbReference>
<dbReference type="PANTHER" id="PTHR43788">
    <property type="entry name" value="DNA2/NAM7 HELICASE FAMILY MEMBER"/>
    <property type="match status" value="1"/>
</dbReference>
<keyword evidence="7" id="KW-1185">Reference proteome</keyword>
<keyword evidence="3 6" id="KW-0347">Helicase</keyword>
<dbReference type="InterPro" id="IPR047187">
    <property type="entry name" value="SF1_C_Upf1"/>
</dbReference>
<evidence type="ECO:0000313" key="7">
    <source>
        <dbReference type="Proteomes" id="UP000242188"/>
    </source>
</evidence>
<evidence type="ECO:0000256" key="3">
    <source>
        <dbReference type="ARBA" id="ARBA00022806"/>
    </source>
</evidence>
<dbReference type="OrthoDB" id="2285229at2759"/>
<dbReference type="InterPro" id="IPR027417">
    <property type="entry name" value="P-loop_NTPase"/>
</dbReference>